<comment type="caution">
    <text evidence="2">The sequence shown here is derived from an EMBL/GenBank/DDBJ whole genome shotgun (WGS) entry which is preliminary data.</text>
</comment>
<keyword evidence="1" id="KW-0812">Transmembrane</keyword>
<reference evidence="2" key="2">
    <citation type="submission" date="2020-01" db="EMBL/GenBank/DDBJ databases">
        <authorList>
            <person name="Campanaro S."/>
        </authorList>
    </citation>
    <scope>NUCLEOTIDE SEQUENCE</scope>
    <source>
        <strain evidence="2">AS06rmzACSIP_7</strain>
    </source>
</reference>
<feature type="transmembrane region" description="Helical" evidence="1">
    <location>
        <begin position="6"/>
        <end position="26"/>
    </location>
</feature>
<dbReference type="Proteomes" id="UP000777265">
    <property type="component" value="Unassembled WGS sequence"/>
</dbReference>
<accession>A0A971M260</accession>
<feature type="transmembrane region" description="Helical" evidence="1">
    <location>
        <begin position="55"/>
        <end position="78"/>
    </location>
</feature>
<sequence>MHPIVVGFISGATAGIIMGLLSDILFRLKTFRSSLLVVDGSFFFRTLKLQGTARLIYAAGLFIHLITSGVFGALYILLSALLGFSATESVSLAAISIYVVLLWLSMLFVALPVAGEGLLGRKSGPLTSFEQLILHVIFLFVYYGCLRALLV</sequence>
<feature type="transmembrane region" description="Helical" evidence="1">
    <location>
        <begin position="90"/>
        <end position="111"/>
    </location>
</feature>
<gene>
    <name evidence="2" type="ORF">GXY80_02905</name>
</gene>
<evidence type="ECO:0000313" key="3">
    <source>
        <dbReference type="Proteomes" id="UP000777265"/>
    </source>
</evidence>
<reference evidence="2" key="1">
    <citation type="journal article" date="2020" name="Biotechnol. Biofuels">
        <title>New insights from the biogas microbiome by comprehensive genome-resolved metagenomics of nearly 1600 species originating from multiple anaerobic digesters.</title>
        <authorList>
            <person name="Campanaro S."/>
            <person name="Treu L."/>
            <person name="Rodriguez-R L.M."/>
            <person name="Kovalovszki A."/>
            <person name="Ziels R.M."/>
            <person name="Maus I."/>
            <person name="Zhu X."/>
            <person name="Kougias P.G."/>
            <person name="Basile A."/>
            <person name="Luo G."/>
            <person name="Schluter A."/>
            <person name="Konstantinidis K.T."/>
            <person name="Angelidaki I."/>
        </authorList>
    </citation>
    <scope>NUCLEOTIDE SEQUENCE</scope>
    <source>
        <strain evidence="2">AS06rmzACSIP_7</strain>
    </source>
</reference>
<organism evidence="2 3">
    <name type="scientific">Syntrophorhabdus aromaticivorans</name>
    <dbReference type="NCBI Taxonomy" id="328301"/>
    <lineage>
        <taxon>Bacteria</taxon>
        <taxon>Pseudomonadati</taxon>
        <taxon>Thermodesulfobacteriota</taxon>
        <taxon>Syntrophorhabdia</taxon>
        <taxon>Syntrophorhabdales</taxon>
        <taxon>Syntrophorhabdaceae</taxon>
        <taxon>Syntrophorhabdus</taxon>
    </lineage>
</organism>
<protein>
    <submittedName>
        <fullName evidence="2">Uncharacterized protein</fullName>
    </submittedName>
</protein>
<evidence type="ECO:0000256" key="1">
    <source>
        <dbReference type="SAM" id="Phobius"/>
    </source>
</evidence>
<evidence type="ECO:0000313" key="2">
    <source>
        <dbReference type="EMBL" id="NLW34420.1"/>
    </source>
</evidence>
<keyword evidence="1" id="KW-0472">Membrane</keyword>
<proteinExistence type="predicted"/>
<name>A0A971M260_9BACT</name>
<dbReference type="EMBL" id="JAAYEE010000049">
    <property type="protein sequence ID" value="NLW34420.1"/>
    <property type="molecule type" value="Genomic_DNA"/>
</dbReference>
<feature type="transmembrane region" description="Helical" evidence="1">
    <location>
        <begin position="132"/>
        <end position="150"/>
    </location>
</feature>
<keyword evidence="1" id="KW-1133">Transmembrane helix</keyword>
<dbReference type="AlphaFoldDB" id="A0A971M260"/>